<feature type="region of interest" description="Disordered" evidence="2">
    <location>
        <begin position="712"/>
        <end position="747"/>
    </location>
</feature>
<organism evidence="3 4">
    <name type="scientific">Trypanosoma cruzi</name>
    <dbReference type="NCBI Taxonomy" id="5693"/>
    <lineage>
        <taxon>Eukaryota</taxon>
        <taxon>Discoba</taxon>
        <taxon>Euglenozoa</taxon>
        <taxon>Kinetoplastea</taxon>
        <taxon>Metakinetoplastina</taxon>
        <taxon>Trypanosomatida</taxon>
        <taxon>Trypanosomatidae</taxon>
        <taxon>Trypanosoma</taxon>
        <taxon>Schizotrypanum</taxon>
    </lineage>
</organism>
<comment type="caution">
    <text evidence="3">The sequence shown here is derived from an EMBL/GenBank/DDBJ whole genome shotgun (WGS) entry which is preliminary data.</text>
</comment>
<proteinExistence type="predicted"/>
<evidence type="ECO:0000313" key="4">
    <source>
        <dbReference type="Proteomes" id="UP000246078"/>
    </source>
</evidence>
<name>A0A2V2X4J4_TRYCR</name>
<sequence>MDVADGCVLGEKSLEAEELEASADVLEPRTVRIPATTVSQEGEVIDAASFVPRTPFLSARTFLSSKAKRATDAVDPFQPNTLPTGDYFIPRRRLGLRGMTFKTQCKLSVSPSKKAREVGAPYKESHSKRFRDRVMDARECLSNDDRVLLLVRERNDCKAELREKCEQIKKLEVALRAVRAQPARDATKPGSSVAEQGNSINDLRVTRLVSENNDLEKNLREARAQISTWKRDARVSHLQELKLELAVYQSEVARLYSVLQGGRERDLRKSCVESRLREALDAVKRKGDIIRELREKLSENAAALSRSLEDAMRSQSTAEQLQEENGALCKELQVLRKVSIELTHNREELERTRDDLRETGKELHEYKRLMGRLGSPAEIFTIIKERDAILNMLKEQNAREEAQRREFTRQLGEARQNMEKCIQKALQEERALAKDKEAQLRHTCRMWKEQYERLVLDSATGRELQEKQMQTQKERQEERQQEQRLILSKVPLQSNEQSQPKEVQMRNRLESQSVKLPVVPLQTPSHAGVTSKTSLSISNLPTFKESHCGSGINNDRAFLAENVQQDEIDRSSIKKEEGHESCLSGHHGHSADENHSNSSGLACVFQQPSATAAAADTIEEEEVFTMPAKGSPKRSETENVVAGIGSNGIGDLLEVPHIPLANGCSVEMTSANSLTRNASPIADVASMPFSKLDKNSEDSLPISLKVPPSPPAAVPALPAGDSSTSAVHLASSVSDVPGDSAGEYFKPKSRYQEEDLWETVSPVEEDESFTVHHVEL</sequence>
<feature type="compositionally biased region" description="Basic and acidic residues" evidence="2">
    <location>
        <begin position="472"/>
        <end position="482"/>
    </location>
</feature>
<dbReference type="VEuPathDB" id="TriTrypDB:TcG_09196"/>
<reference evidence="3 4" key="1">
    <citation type="journal article" date="2018" name="Microb. Genom.">
        <title>Expanding an expanded genome: long-read sequencing of Trypanosoma cruzi.</title>
        <authorList>
            <person name="Berna L."/>
            <person name="Rodriguez M."/>
            <person name="Chiribao M.L."/>
            <person name="Parodi-Talice A."/>
            <person name="Pita S."/>
            <person name="Rijo G."/>
            <person name="Alvarez-Valin F."/>
            <person name="Robello C."/>
        </authorList>
    </citation>
    <scope>NUCLEOTIDE SEQUENCE [LARGE SCALE GENOMIC DNA]</scope>
    <source>
        <strain evidence="3 4">TCC</strain>
    </source>
</reference>
<evidence type="ECO:0000313" key="3">
    <source>
        <dbReference type="EMBL" id="PWV14899.1"/>
    </source>
</evidence>
<dbReference type="VEuPathDB" id="TriTrypDB:BCY84_11314"/>
<dbReference type="VEuPathDB" id="TriTrypDB:C3747_33g70"/>
<dbReference type="VEuPathDB" id="TriTrypDB:TcBrA4_0012840"/>
<dbReference type="VEuPathDB" id="TriTrypDB:TCSYLVIO_004646"/>
<feature type="compositionally biased region" description="Polar residues" evidence="2">
    <location>
        <begin position="721"/>
        <end position="734"/>
    </location>
</feature>
<dbReference type="VEuPathDB" id="TriTrypDB:TcCL_NonESM10296"/>
<dbReference type="Proteomes" id="UP000246078">
    <property type="component" value="Unassembled WGS sequence"/>
</dbReference>
<feature type="coiled-coil region" evidence="1">
    <location>
        <begin position="154"/>
        <end position="181"/>
    </location>
</feature>
<dbReference type="EMBL" id="PRFC01000033">
    <property type="protein sequence ID" value="PWV14899.1"/>
    <property type="molecule type" value="Genomic_DNA"/>
</dbReference>
<dbReference type="VEuPathDB" id="TriTrypDB:TcCLB.511041.50"/>
<dbReference type="VEuPathDB" id="TriTrypDB:TcCLB.506355.80"/>
<evidence type="ECO:0000256" key="2">
    <source>
        <dbReference type="SAM" id="MobiDB-lite"/>
    </source>
</evidence>
<evidence type="ECO:0000256" key="1">
    <source>
        <dbReference type="SAM" id="Coils"/>
    </source>
</evidence>
<dbReference type="AlphaFoldDB" id="A0A2V2X4J4"/>
<dbReference type="VEuPathDB" id="TriTrypDB:C4B63_14g19"/>
<dbReference type="VEuPathDB" id="TriTrypDB:TCDM_11059"/>
<feature type="coiled-coil region" evidence="1">
    <location>
        <begin position="294"/>
        <end position="424"/>
    </location>
</feature>
<dbReference type="VEuPathDB" id="TriTrypDB:Tc_MARK_3439"/>
<dbReference type="VEuPathDB" id="TriTrypDB:ECC02_000474"/>
<feature type="region of interest" description="Disordered" evidence="2">
    <location>
        <begin position="574"/>
        <end position="599"/>
    </location>
</feature>
<keyword evidence="1" id="KW-0175">Coiled coil</keyword>
<feature type="region of interest" description="Disordered" evidence="2">
    <location>
        <begin position="464"/>
        <end position="483"/>
    </location>
</feature>
<protein>
    <submittedName>
        <fullName evidence="3">Putative flagellum transition zone component</fullName>
    </submittedName>
</protein>
<feature type="coiled-coil region" evidence="1">
    <location>
        <begin position="205"/>
        <end position="258"/>
    </location>
</feature>
<gene>
    <name evidence="3" type="ORF">C3747_33g70</name>
</gene>
<accession>A0A2V2X4J4</accession>